<name>A0ACB8IPN0_CITSI</name>
<comment type="caution">
    <text evidence="1">The sequence shown here is derived from an EMBL/GenBank/DDBJ whole genome shotgun (WGS) entry which is preliminary data.</text>
</comment>
<evidence type="ECO:0000313" key="2">
    <source>
        <dbReference type="Proteomes" id="UP000829398"/>
    </source>
</evidence>
<proteinExistence type="predicted"/>
<protein>
    <submittedName>
        <fullName evidence="1">Uncharacterized protein</fullName>
    </submittedName>
</protein>
<dbReference type="Proteomes" id="UP000829398">
    <property type="component" value="Chromosome 8"/>
</dbReference>
<reference evidence="2" key="1">
    <citation type="journal article" date="2023" name="Hortic. Res.">
        <title>A chromosome-level phased genome enabling allele-level studies in sweet orange: a case study on citrus Huanglongbing tolerance.</title>
        <authorList>
            <person name="Wu B."/>
            <person name="Yu Q."/>
            <person name="Deng Z."/>
            <person name="Duan Y."/>
            <person name="Luo F."/>
            <person name="Gmitter F. Jr."/>
        </authorList>
    </citation>
    <scope>NUCLEOTIDE SEQUENCE [LARGE SCALE GENOMIC DNA]</scope>
    <source>
        <strain evidence="2">cv. Valencia</strain>
    </source>
</reference>
<organism evidence="1 2">
    <name type="scientific">Citrus sinensis</name>
    <name type="common">Sweet orange</name>
    <name type="synonym">Citrus aurantium var. sinensis</name>
    <dbReference type="NCBI Taxonomy" id="2711"/>
    <lineage>
        <taxon>Eukaryota</taxon>
        <taxon>Viridiplantae</taxon>
        <taxon>Streptophyta</taxon>
        <taxon>Embryophyta</taxon>
        <taxon>Tracheophyta</taxon>
        <taxon>Spermatophyta</taxon>
        <taxon>Magnoliopsida</taxon>
        <taxon>eudicotyledons</taxon>
        <taxon>Gunneridae</taxon>
        <taxon>Pentapetalae</taxon>
        <taxon>rosids</taxon>
        <taxon>malvids</taxon>
        <taxon>Sapindales</taxon>
        <taxon>Rutaceae</taxon>
        <taxon>Aurantioideae</taxon>
        <taxon>Citrus</taxon>
    </lineage>
</organism>
<dbReference type="EMBL" id="CM039177">
    <property type="protein sequence ID" value="KAH9698301.1"/>
    <property type="molecule type" value="Genomic_DNA"/>
</dbReference>
<sequence>MSKMRKEDGHKKKKSTIGNNAVLLRIQNRNAPALNGQNRNTQPPGFHQQSQGRRHNNQDPITSLEALIKEYIAKNEAIVQSQVVSLRNLENQMGQLATAMSSRTQGSLLSNIEDPRREGKEQCKHVTTTSSSSTSYMGQATATAEEVQLEHAEKEVATPAVTTCTKPNKQNLISPEATQQFRHPPPFPQRFQKQKQDKQFNKFLEVLKQLHINIPFVEALEQMPNYVKFLKDILARKRRLGEFETIALTQESSHMLQSKIPTKLKDLGSFTIPCSIGTNYASRALCDLGVSINLMPLFVFKQLGVGECRPTTVTLQLADRSHAYPEGKIEDVLVKVDKFIFIVDFIVLDFEADKEVPIILGRPFLATRKTLIDVQKWELTMRVNDQQVTFNVLEVMRNPDEVEDCNFLTVVDFVVADRMDRCCSNTLDKVTTFEDVEEEDVVAIQTDWMDRHSWVSPVQCVPKKEGITIMANEKNELIPTRTVTGLRVSKPLCSLLEHDKPFHFDKDCLQAFGELKKALITALVVISPVWTLPFELMCDASDHSVGAVLGQRKDKVFHSIYYASKTLTQTQINYTATEKELLAVVFAFDKFIAYLVGTRVTVYTDHAAIKYLISKKDTKPRLIRWILLLQEFDLEVKDRKGTENQVADHLSRLDADTSTLTRKDITETFLDEQLLVVQQAQMLQQSEPPWYADFANYLVSGLLLPELKFQEKKKSLHDVRSYQWDDPHLYKLCSDQVIRRCVAAGEIPHILESCHAAAYIGHFGGHRTAATIMQSGYYWPTIFKDAYEFVKCCDRCQRTGNMTKRQEMQLTNILEVEVFDVWGIDFMGPFPPSFGNLYILVAVDYVSKWVEAAALPTNDAKTVVVFLQKNIFSKFGTPRVIISDEGTHFCNKIFAAAMMKYGVRHKIATAYHLQSNGQAEVSNREIKKILEKVVNPTRKDWSLHLHDSLWAYRTAYKTPLGMSPYRIVYGKACYLPLELEHKAHWAHKLNWDMHAATEQRKLQLCELDELPLFSYENARIYKERTKHSHDKHIRHRKFRPGQLMLLHNTRLRLFLGKLKSRWSGPFKLLKSYPHGAVDILDEQTAHEFKVNGHRVKHYIHPATECSKEVLLLKEPSY</sequence>
<accession>A0ACB8IPN0</accession>
<gene>
    <name evidence="1" type="ORF">KPL71_023964</name>
</gene>
<keyword evidence="2" id="KW-1185">Reference proteome</keyword>
<evidence type="ECO:0000313" key="1">
    <source>
        <dbReference type="EMBL" id="KAH9698301.1"/>
    </source>
</evidence>